<dbReference type="Gramene" id="Psat06G0520300-T1">
    <property type="protein sequence ID" value="KAI5400183.1"/>
    <property type="gene ID" value="KIW84_065203"/>
</dbReference>
<reference evidence="1 2" key="1">
    <citation type="journal article" date="2022" name="Nat. Genet.">
        <title>Improved pea reference genome and pan-genome highlight genomic features and evolutionary characteristics.</title>
        <authorList>
            <person name="Yang T."/>
            <person name="Liu R."/>
            <person name="Luo Y."/>
            <person name="Hu S."/>
            <person name="Wang D."/>
            <person name="Wang C."/>
            <person name="Pandey M.K."/>
            <person name="Ge S."/>
            <person name="Xu Q."/>
            <person name="Li N."/>
            <person name="Li G."/>
            <person name="Huang Y."/>
            <person name="Saxena R.K."/>
            <person name="Ji Y."/>
            <person name="Li M."/>
            <person name="Yan X."/>
            <person name="He Y."/>
            <person name="Liu Y."/>
            <person name="Wang X."/>
            <person name="Xiang C."/>
            <person name="Varshney R.K."/>
            <person name="Ding H."/>
            <person name="Gao S."/>
            <person name="Zong X."/>
        </authorList>
    </citation>
    <scope>NUCLEOTIDE SEQUENCE [LARGE SCALE GENOMIC DNA]</scope>
    <source>
        <strain evidence="1 2">cv. Zhongwan 6</strain>
    </source>
</reference>
<sequence length="378" mass="42810">MEQAYVEHDVIEDQFDHIVANITSCNNLSFCDEELLEEGINHNLALHISMNVKEDVLSNVLVDIGSSLNVLPKSTLSRLSYQGDLIRYSGVIVKAFDGSRKTVIGKVDLSMKIGLSDFQITFQVMDIHPAYSFLLGRPWIHEAGVVTSILHKKLKFVKNGKLIIVVGEKAFLVSHLSSFSYVQAEDEIGTLFQALSIVEEKRVGASIGRFIHGNEQHSAAVIEEDEDEYCTNFVTHRKAYNNWIVVDVPVIVHRSKLVSKPIEYNDPTPSPNFEFPVFEAEEESEEEMSDELSRLLKHKEKSIQPFEEQIELVNLGSEDEVKEVKIWSQLCPEVKKGLIDLLREYSDVFAWSYQDMPGLDSEIVEHRLSLSPECPSVK</sequence>
<organism evidence="1 2">
    <name type="scientific">Pisum sativum</name>
    <name type="common">Garden pea</name>
    <name type="synonym">Lathyrus oleraceus</name>
    <dbReference type="NCBI Taxonomy" id="3888"/>
    <lineage>
        <taxon>Eukaryota</taxon>
        <taxon>Viridiplantae</taxon>
        <taxon>Streptophyta</taxon>
        <taxon>Embryophyta</taxon>
        <taxon>Tracheophyta</taxon>
        <taxon>Spermatophyta</taxon>
        <taxon>Magnoliopsida</taxon>
        <taxon>eudicotyledons</taxon>
        <taxon>Gunneridae</taxon>
        <taxon>Pentapetalae</taxon>
        <taxon>rosids</taxon>
        <taxon>fabids</taxon>
        <taxon>Fabales</taxon>
        <taxon>Fabaceae</taxon>
        <taxon>Papilionoideae</taxon>
        <taxon>50 kb inversion clade</taxon>
        <taxon>NPAAA clade</taxon>
        <taxon>Hologalegina</taxon>
        <taxon>IRL clade</taxon>
        <taxon>Fabeae</taxon>
        <taxon>Lathyrus</taxon>
    </lineage>
</organism>
<keyword evidence="2" id="KW-1185">Reference proteome</keyword>
<name>A0A9D4WCA2_PEA</name>
<protein>
    <submittedName>
        <fullName evidence="1">Uncharacterized protein</fullName>
    </submittedName>
</protein>
<accession>A0A9D4WCA2</accession>
<dbReference type="AlphaFoldDB" id="A0A9D4WCA2"/>
<dbReference type="PANTHER" id="PTHR33240:SF15">
    <property type="entry name" value="GAG-PRO-LIKE PROTEIN"/>
    <property type="match status" value="1"/>
</dbReference>
<gene>
    <name evidence="1" type="ORF">KIW84_065203</name>
</gene>
<evidence type="ECO:0000313" key="1">
    <source>
        <dbReference type="EMBL" id="KAI5400183.1"/>
    </source>
</evidence>
<dbReference type="PANTHER" id="PTHR33240">
    <property type="entry name" value="OS08G0508500 PROTEIN"/>
    <property type="match status" value="1"/>
</dbReference>
<dbReference type="CDD" id="cd00303">
    <property type="entry name" value="retropepsin_like"/>
    <property type="match status" value="1"/>
</dbReference>
<evidence type="ECO:0000313" key="2">
    <source>
        <dbReference type="Proteomes" id="UP001058974"/>
    </source>
</evidence>
<proteinExistence type="predicted"/>
<dbReference type="InterPro" id="IPR021109">
    <property type="entry name" value="Peptidase_aspartic_dom_sf"/>
</dbReference>
<comment type="caution">
    <text evidence="1">The sequence shown here is derived from an EMBL/GenBank/DDBJ whole genome shotgun (WGS) entry which is preliminary data.</text>
</comment>
<dbReference type="Gene3D" id="2.40.70.10">
    <property type="entry name" value="Acid Proteases"/>
    <property type="match status" value="1"/>
</dbReference>
<dbReference type="Proteomes" id="UP001058974">
    <property type="component" value="Chromosome 6"/>
</dbReference>
<dbReference type="EMBL" id="JAMSHJ010000006">
    <property type="protein sequence ID" value="KAI5400183.1"/>
    <property type="molecule type" value="Genomic_DNA"/>
</dbReference>